<organism evidence="3 4">
    <name type="scientific">Mya arenaria</name>
    <name type="common">Soft-shell clam</name>
    <dbReference type="NCBI Taxonomy" id="6604"/>
    <lineage>
        <taxon>Eukaryota</taxon>
        <taxon>Metazoa</taxon>
        <taxon>Spiralia</taxon>
        <taxon>Lophotrochozoa</taxon>
        <taxon>Mollusca</taxon>
        <taxon>Bivalvia</taxon>
        <taxon>Autobranchia</taxon>
        <taxon>Heteroconchia</taxon>
        <taxon>Euheterodonta</taxon>
        <taxon>Imparidentia</taxon>
        <taxon>Neoheterodontei</taxon>
        <taxon>Myida</taxon>
        <taxon>Myoidea</taxon>
        <taxon>Myidae</taxon>
        <taxon>Mya</taxon>
    </lineage>
</organism>
<reference evidence="3" key="1">
    <citation type="submission" date="2022-11" db="EMBL/GenBank/DDBJ databases">
        <title>Centuries of genome instability and evolution in soft-shell clam transmissible cancer (bioRxiv).</title>
        <authorList>
            <person name="Hart S.F.M."/>
            <person name="Yonemitsu M.A."/>
            <person name="Giersch R.M."/>
            <person name="Beal B.F."/>
            <person name="Arriagada G."/>
            <person name="Davis B.W."/>
            <person name="Ostrander E.A."/>
            <person name="Goff S.P."/>
            <person name="Metzger M.J."/>
        </authorList>
    </citation>
    <scope>NUCLEOTIDE SEQUENCE</scope>
    <source>
        <strain evidence="3">MELC-2E11</strain>
        <tissue evidence="3">Siphon/mantle</tissue>
    </source>
</reference>
<keyword evidence="4" id="KW-1185">Reference proteome</keyword>
<evidence type="ECO:0000256" key="1">
    <source>
        <dbReference type="SAM" id="MobiDB-lite"/>
    </source>
</evidence>
<dbReference type="Proteomes" id="UP001164746">
    <property type="component" value="Chromosome 10"/>
</dbReference>
<evidence type="ECO:0000313" key="4">
    <source>
        <dbReference type="Proteomes" id="UP001164746"/>
    </source>
</evidence>
<feature type="region of interest" description="Disordered" evidence="1">
    <location>
        <begin position="245"/>
        <end position="277"/>
    </location>
</feature>
<protein>
    <submittedName>
        <fullName evidence="3">Uncharacterized protein</fullName>
    </submittedName>
</protein>
<feature type="chain" id="PRO_5045071979" evidence="2">
    <location>
        <begin position="44"/>
        <end position="325"/>
    </location>
</feature>
<gene>
    <name evidence="3" type="ORF">MAR_032666</name>
</gene>
<accession>A0ABY7FAM4</accession>
<evidence type="ECO:0000256" key="2">
    <source>
        <dbReference type="SAM" id="SignalP"/>
    </source>
</evidence>
<feature type="compositionally biased region" description="Polar residues" evidence="1">
    <location>
        <begin position="265"/>
        <end position="277"/>
    </location>
</feature>
<proteinExistence type="predicted"/>
<feature type="region of interest" description="Disordered" evidence="1">
    <location>
        <begin position="128"/>
        <end position="154"/>
    </location>
</feature>
<name>A0ABY7FAM4_MYAAR</name>
<sequence length="325" mass="34903">MIKRNIHILISIILVQMDMNRRHNGVIVLLMLEILLFTKSGLCAVSCPSGDAIGTVRDGQTCAVLVAANNGECYDAAFETQCCDSCNGAETTDTQCRYGDTASACLSLLCITYNDPSECCATCNVAGPTSQTEPPTTVTSQETTTTSTTTTTTTQTVTSLMNAVTQQEATTSSEVTEDSPRKLTGLTPLAVFGIRKWLTRRTNRIQDGSKQNIVDDNMNQDETHPPPNSGDTPLKVNGYLMPVNTKPPGDTHLPRETTVMGGTTRGPSEQSGLPNGAQYENIQHSDQIHCVSELDIGVSNEVKKNLFNMPLPPIDSGTTTHSVTV</sequence>
<feature type="region of interest" description="Disordered" evidence="1">
    <location>
        <begin position="208"/>
        <end position="233"/>
    </location>
</feature>
<feature type="signal peptide" evidence="2">
    <location>
        <begin position="1"/>
        <end position="43"/>
    </location>
</feature>
<evidence type="ECO:0000313" key="3">
    <source>
        <dbReference type="EMBL" id="WAR18072.1"/>
    </source>
</evidence>
<keyword evidence="2" id="KW-0732">Signal</keyword>
<dbReference type="EMBL" id="CP111021">
    <property type="protein sequence ID" value="WAR18072.1"/>
    <property type="molecule type" value="Genomic_DNA"/>
</dbReference>